<protein>
    <submittedName>
        <fullName evidence="6">LysR family transcriptional regulator</fullName>
    </submittedName>
</protein>
<keyword evidence="4" id="KW-0804">Transcription</keyword>
<dbReference type="AlphaFoldDB" id="A0A7H0LP41"/>
<name>A0A7H0LP41_9SPHN</name>
<evidence type="ECO:0000313" key="6">
    <source>
        <dbReference type="EMBL" id="QNQ11444.1"/>
    </source>
</evidence>
<dbReference type="InterPro" id="IPR050176">
    <property type="entry name" value="LTTR"/>
</dbReference>
<dbReference type="Pfam" id="PF00126">
    <property type="entry name" value="HTH_1"/>
    <property type="match status" value="1"/>
</dbReference>
<dbReference type="PANTHER" id="PTHR30579">
    <property type="entry name" value="TRANSCRIPTIONAL REGULATOR"/>
    <property type="match status" value="1"/>
</dbReference>
<gene>
    <name evidence="6" type="ORF">H3Z74_10075</name>
</gene>
<proteinExistence type="inferred from homology"/>
<sequence length="296" mass="32783">MANINLELSLLRTLVAFADSGSFSLAAQLVGRTQPSVSMQMRRLADLAGNEIFERRGRHINLTDFGIKMALQARDMLTMHDRIVDDLRGSVVQNPIRIGIPDDYATIVLPRIMEHLDRLHPNAPMNITTSTSPKLNRLLESGDLDLAIVATASPEKRDVFIQRETIVWVSAPDHDVHRRNPLPLALFSDESPIYRATVAALPELKCPKGNVRDIDIRLRSGSWSVLTTAVTHGFAVATMAEAVVPPHLQIMREADGFPDIGHIDIVLRPTSDSQSVTTAKLIKEILKTFQSESHPV</sequence>
<organism evidence="6 7">
    <name type="scientific">Sphingomonas alpina</name>
    <dbReference type="NCBI Taxonomy" id="653931"/>
    <lineage>
        <taxon>Bacteria</taxon>
        <taxon>Pseudomonadati</taxon>
        <taxon>Pseudomonadota</taxon>
        <taxon>Alphaproteobacteria</taxon>
        <taxon>Sphingomonadales</taxon>
        <taxon>Sphingomonadaceae</taxon>
        <taxon>Sphingomonas</taxon>
    </lineage>
</organism>
<dbReference type="Proteomes" id="UP000516148">
    <property type="component" value="Chromosome"/>
</dbReference>
<dbReference type="GO" id="GO:0003700">
    <property type="term" value="F:DNA-binding transcription factor activity"/>
    <property type="evidence" value="ECO:0007669"/>
    <property type="project" value="InterPro"/>
</dbReference>
<dbReference type="InterPro" id="IPR000847">
    <property type="entry name" value="LysR_HTH_N"/>
</dbReference>
<evidence type="ECO:0000256" key="4">
    <source>
        <dbReference type="ARBA" id="ARBA00023163"/>
    </source>
</evidence>
<evidence type="ECO:0000313" key="7">
    <source>
        <dbReference type="Proteomes" id="UP000516148"/>
    </source>
</evidence>
<reference evidence="6 7" key="1">
    <citation type="submission" date="2020-09" db="EMBL/GenBank/DDBJ databases">
        <title>Sphingomonas sp., a new species isolated from pork steak.</title>
        <authorList>
            <person name="Heidler von Heilborn D."/>
        </authorList>
    </citation>
    <scope>NUCLEOTIDE SEQUENCE [LARGE SCALE GENOMIC DNA]</scope>
    <source>
        <strain evidence="7">S8-3T</strain>
    </source>
</reference>
<evidence type="ECO:0000256" key="3">
    <source>
        <dbReference type="ARBA" id="ARBA00023125"/>
    </source>
</evidence>
<evidence type="ECO:0000259" key="5">
    <source>
        <dbReference type="PROSITE" id="PS50931"/>
    </source>
</evidence>
<dbReference type="InterPro" id="IPR036390">
    <property type="entry name" value="WH_DNA-bd_sf"/>
</dbReference>
<dbReference type="InterPro" id="IPR036388">
    <property type="entry name" value="WH-like_DNA-bd_sf"/>
</dbReference>
<dbReference type="InterPro" id="IPR005119">
    <property type="entry name" value="LysR_subst-bd"/>
</dbReference>
<dbReference type="KEGG" id="spap:H3Z74_10075"/>
<dbReference type="SUPFAM" id="SSF46785">
    <property type="entry name" value="Winged helix' DNA-binding domain"/>
    <property type="match status" value="1"/>
</dbReference>
<dbReference type="SUPFAM" id="SSF53850">
    <property type="entry name" value="Periplasmic binding protein-like II"/>
    <property type="match status" value="1"/>
</dbReference>
<dbReference type="Gene3D" id="1.10.10.10">
    <property type="entry name" value="Winged helix-like DNA-binding domain superfamily/Winged helix DNA-binding domain"/>
    <property type="match status" value="1"/>
</dbReference>
<dbReference type="RefSeq" id="WP_187763725.1">
    <property type="nucleotide sequence ID" value="NZ_CP061038.1"/>
</dbReference>
<keyword evidence="3" id="KW-0238">DNA-binding</keyword>
<feature type="domain" description="HTH lysR-type" evidence="5">
    <location>
        <begin position="6"/>
        <end position="63"/>
    </location>
</feature>
<evidence type="ECO:0000256" key="1">
    <source>
        <dbReference type="ARBA" id="ARBA00009437"/>
    </source>
</evidence>
<dbReference type="EMBL" id="CP061038">
    <property type="protein sequence ID" value="QNQ11444.1"/>
    <property type="molecule type" value="Genomic_DNA"/>
</dbReference>
<accession>A0A7H0LP41</accession>
<comment type="similarity">
    <text evidence="1">Belongs to the LysR transcriptional regulatory family.</text>
</comment>
<keyword evidence="2" id="KW-0805">Transcription regulation</keyword>
<dbReference type="PROSITE" id="PS50931">
    <property type="entry name" value="HTH_LYSR"/>
    <property type="match status" value="1"/>
</dbReference>
<dbReference type="PANTHER" id="PTHR30579:SF7">
    <property type="entry name" value="HTH-TYPE TRANSCRIPTIONAL REGULATOR LRHA-RELATED"/>
    <property type="match status" value="1"/>
</dbReference>
<keyword evidence="7" id="KW-1185">Reference proteome</keyword>
<dbReference type="GO" id="GO:0003677">
    <property type="term" value="F:DNA binding"/>
    <property type="evidence" value="ECO:0007669"/>
    <property type="project" value="UniProtKB-KW"/>
</dbReference>
<dbReference type="Pfam" id="PF03466">
    <property type="entry name" value="LysR_substrate"/>
    <property type="match status" value="1"/>
</dbReference>
<evidence type="ECO:0000256" key="2">
    <source>
        <dbReference type="ARBA" id="ARBA00023015"/>
    </source>
</evidence>
<dbReference type="Gene3D" id="3.40.190.10">
    <property type="entry name" value="Periplasmic binding protein-like II"/>
    <property type="match status" value="2"/>
</dbReference>